<dbReference type="Pfam" id="PF06803">
    <property type="entry name" value="DUF1232"/>
    <property type="match status" value="1"/>
</dbReference>
<feature type="domain" description="N-acetyltransferase" evidence="7">
    <location>
        <begin position="145"/>
        <end position="287"/>
    </location>
</feature>
<comment type="subcellular location">
    <subcellularLocation>
        <location evidence="1">Endomembrane system</location>
        <topology evidence="1">Multi-pass membrane protein</topology>
    </subcellularLocation>
</comment>
<evidence type="ECO:0000256" key="6">
    <source>
        <dbReference type="ARBA" id="ARBA00023315"/>
    </source>
</evidence>
<dbReference type="Pfam" id="PF13508">
    <property type="entry name" value="Acetyltransf_7"/>
    <property type="match status" value="1"/>
</dbReference>
<sequence length="287" mass="31833">MFEKLGFKKRPQQQDNSSLPVLTPVDLDDVAEEYAEAYDEQGFWSKCKRYARSIGRVGLEKAFTLYYATEHKNCTLAHKTAIYGALGYLLTPIDAIPDLTPFLGYTDDISLIGAALIAVASCIDESVKHKAKHRVSRLLGEGALEGVRECKVEDRNAVLSVWLTASIKAHDFVPPDFWAEQVSAMRDGYLPSAQVYVYEREGQVVGFYALRHNTLAALFVAPDYQSQGIGRELLEHAKAEQDSLTLSVFKANGAAIGFYLRQGFKVASEQVNPATEQPEFVMVWVAG</sequence>
<dbReference type="EC" id="2.3.1.-" evidence="8"/>
<dbReference type="GO" id="GO:0016747">
    <property type="term" value="F:acyltransferase activity, transferring groups other than amino-acyl groups"/>
    <property type="evidence" value="ECO:0007669"/>
    <property type="project" value="InterPro"/>
</dbReference>
<gene>
    <name evidence="8" type="primary">yjaB_1</name>
    <name evidence="8" type="ORF">MAQ5080_02661</name>
</gene>
<evidence type="ECO:0000256" key="2">
    <source>
        <dbReference type="ARBA" id="ARBA00022679"/>
    </source>
</evidence>
<evidence type="ECO:0000256" key="3">
    <source>
        <dbReference type="ARBA" id="ARBA00022692"/>
    </source>
</evidence>
<dbReference type="PANTHER" id="PTHR43800">
    <property type="entry name" value="PEPTIDYL-LYSINE N-ACETYLTRANSFERASE YJAB"/>
    <property type="match status" value="1"/>
</dbReference>
<evidence type="ECO:0000256" key="4">
    <source>
        <dbReference type="ARBA" id="ARBA00022989"/>
    </source>
</evidence>
<protein>
    <submittedName>
        <fullName evidence="8">Putative N-acetyltransferase YjaB</fullName>
        <ecNumber evidence="8">2.3.1.-</ecNumber>
    </submittedName>
</protein>
<dbReference type="GO" id="GO:0012505">
    <property type="term" value="C:endomembrane system"/>
    <property type="evidence" value="ECO:0007669"/>
    <property type="project" value="UniProtKB-SubCell"/>
</dbReference>
<dbReference type="CDD" id="cd04301">
    <property type="entry name" value="NAT_SF"/>
    <property type="match status" value="1"/>
</dbReference>
<evidence type="ECO:0000313" key="8">
    <source>
        <dbReference type="EMBL" id="SBS33731.1"/>
    </source>
</evidence>
<keyword evidence="6 8" id="KW-0012">Acyltransferase</keyword>
<dbReference type="SUPFAM" id="SSF55729">
    <property type="entry name" value="Acyl-CoA N-acyltransferases (Nat)"/>
    <property type="match status" value="1"/>
</dbReference>
<reference evidence="8 9" key="1">
    <citation type="submission" date="2016-06" db="EMBL/GenBank/DDBJ databases">
        <authorList>
            <person name="Kjaerup R.B."/>
            <person name="Dalgaard T.S."/>
            <person name="Juul-Madsen H.R."/>
        </authorList>
    </citation>
    <scope>NUCLEOTIDE SEQUENCE [LARGE SCALE GENOMIC DNA]</scope>
    <source>
        <strain evidence="8 9">CECT 5080</strain>
    </source>
</reference>
<dbReference type="PROSITE" id="PS51186">
    <property type="entry name" value="GNAT"/>
    <property type="match status" value="1"/>
</dbReference>
<name>A0A1A8TJS7_9GAMM</name>
<organism evidence="8 9">
    <name type="scientific">Marinomonas aquimarina</name>
    <dbReference type="NCBI Taxonomy" id="295068"/>
    <lineage>
        <taxon>Bacteria</taxon>
        <taxon>Pseudomonadati</taxon>
        <taxon>Pseudomonadota</taxon>
        <taxon>Gammaproteobacteria</taxon>
        <taxon>Oceanospirillales</taxon>
        <taxon>Oceanospirillaceae</taxon>
        <taxon>Marinomonas</taxon>
    </lineage>
</organism>
<dbReference type="AlphaFoldDB" id="A0A1A8TJS7"/>
<dbReference type="PANTHER" id="PTHR43800:SF1">
    <property type="entry name" value="PEPTIDYL-LYSINE N-ACETYLTRANSFERASE YJAB"/>
    <property type="match status" value="1"/>
</dbReference>
<keyword evidence="2 8" id="KW-0808">Transferase</keyword>
<keyword evidence="5" id="KW-0472">Membrane</keyword>
<evidence type="ECO:0000256" key="1">
    <source>
        <dbReference type="ARBA" id="ARBA00004127"/>
    </source>
</evidence>
<evidence type="ECO:0000313" key="9">
    <source>
        <dbReference type="Proteomes" id="UP000092627"/>
    </source>
</evidence>
<dbReference type="RefSeq" id="WP_197464624.1">
    <property type="nucleotide sequence ID" value="NZ_FLOC01000016.1"/>
</dbReference>
<dbReference type="Gene3D" id="3.40.630.30">
    <property type="match status" value="1"/>
</dbReference>
<dbReference type="EMBL" id="FLOC01000016">
    <property type="protein sequence ID" value="SBS33731.1"/>
    <property type="molecule type" value="Genomic_DNA"/>
</dbReference>
<dbReference type="InterPro" id="IPR016181">
    <property type="entry name" value="Acyl_CoA_acyltransferase"/>
</dbReference>
<dbReference type="InterPro" id="IPR010652">
    <property type="entry name" value="DUF1232"/>
</dbReference>
<evidence type="ECO:0000259" key="7">
    <source>
        <dbReference type="PROSITE" id="PS51186"/>
    </source>
</evidence>
<keyword evidence="4" id="KW-1133">Transmembrane helix</keyword>
<dbReference type="InterPro" id="IPR000182">
    <property type="entry name" value="GNAT_dom"/>
</dbReference>
<keyword evidence="3" id="KW-0812">Transmembrane</keyword>
<dbReference type="STRING" id="295068.MAQ5080_02661"/>
<accession>A0A1A8TJS7</accession>
<dbReference type="NCBIfam" id="NF007853">
    <property type="entry name" value="PRK10562.1"/>
    <property type="match status" value="1"/>
</dbReference>
<proteinExistence type="predicted"/>
<evidence type="ECO:0000256" key="5">
    <source>
        <dbReference type="ARBA" id="ARBA00023136"/>
    </source>
</evidence>
<dbReference type="Proteomes" id="UP000092627">
    <property type="component" value="Unassembled WGS sequence"/>
</dbReference>
<keyword evidence="9" id="KW-1185">Reference proteome</keyword>